<reference evidence="15 16" key="1">
    <citation type="submission" date="2015-09" db="EMBL/GenBank/DDBJ databases">
        <title>Atta colombica WGS genome.</title>
        <authorList>
            <person name="Nygaard S."/>
            <person name="Hu H."/>
            <person name="Boomsma J."/>
            <person name="Zhang G."/>
        </authorList>
    </citation>
    <scope>NUCLEOTIDE SEQUENCE [LARGE SCALE GENOMIC DNA]</scope>
    <source>
        <strain evidence="15">Treedump-2</strain>
        <tissue evidence="15">Whole body</tissue>
    </source>
</reference>
<feature type="compositionally biased region" description="Basic and acidic residues" evidence="13">
    <location>
        <begin position="106"/>
        <end position="115"/>
    </location>
</feature>
<name>A0A195BX59_9HYME</name>
<dbReference type="GO" id="GO:0005802">
    <property type="term" value="C:trans-Golgi network"/>
    <property type="evidence" value="ECO:0007669"/>
    <property type="project" value="InterPro"/>
</dbReference>
<dbReference type="PANTHER" id="PTHR48041">
    <property type="entry name" value="ABC TRANSPORTER G FAMILY MEMBER 28"/>
    <property type="match status" value="1"/>
</dbReference>
<comment type="subcellular location">
    <subcellularLocation>
        <location evidence="1">Membrane</location>
        <topology evidence="1">Multi-pass membrane protein</topology>
    </subcellularLocation>
</comment>
<dbReference type="InterPro" id="IPR003593">
    <property type="entry name" value="AAA+_ATPase"/>
</dbReference>
<evidence type="ECO:0000256" key="9">
    <source>
        <dbReference type="ARBA" id="ARBA00023134"/>
    </source>
</evidence>
<dbReference type="EMBL" id="KQ976394">
    <property type="protein sequence ID" value="KYM93224.1"/>
    <property type="molecule type" value="Genomic_DNA"/>
</dbReference>
<organism evidence="15 16">
    <name type="scientific">Atta colombica</name>
    <dbReference type="NCBI Taxonomy" id="520822"/>
    <lineage>
        <taxon>Eukaryota</taxon>
        <taxon>Metazoa</taxon>
        <taxon>Ecdysozoa</taxon>
        <taxon>Arthropoda</taxon>
        <taxon>Hexapoda</taxon>
        <taxon>Insecta</taxon>
        <taxon>Pterygota</taxon>
        <taxon>Neoptera</taxon>
        <taxon>Endopterygota</taxon>
        <taxon>Hymenoptera</taxon>
        <taxon>Apocrita</taxon>
        <taxon>Aculeata</taxon>
        <taxon>Formicoidea</taxon>
        <taxon>Formicidae</taxon>
        <taxon>Myrmicinae</taxon>
        <taxon>Atta</taxon>
    </lineage>
</organism>
<dbReference type="InterPro" id="IPR027417">
    <property type="entry name" value="P-loop_NTPase"/>
</dbReference>
<dbReference type="GO" id="GO:0042626">
    <property type="term" value="F:ATPase-coupled transmembrane transporter activity"/>
    <property type="evidence" value="ECO:0007669"/>
    <property type="project" value="TreeGrafter"/>
</dbReference>
<evidence type="ECO:0000256" key="2">
    <source>
        <dbReference type="ARBA" id="ARBA00005814"/>
    </source>
</evidence>
<feature type="region of interest" description="Disordered" evidence="13">
    <location>
        <begin position="85"/>
        <end position="196"/>
    </location>
</feature>
<dbReference type="GO" id="GO:0031982">
    <property type="term" value="C:vesicle"/>
    <property type="evidence" value="ECO:0007669"/>
    <property type="project" value="InterPro"/>
</dbReference>
<feature type="compositionally biased region" description="Basic and acidic residues" evidence="13">
    <location>
        <begin position="182"/>
        <end position="196"/>
    </location>
</feature>
<dbReference type="PROSITE" id="PS00211">
    <property type="entry name" value="ABC_TRANSPORTER_1"/>
    <property type="match status" value="1"/>
</dbReference>
<evidence type="ECO:0000256" key="11">
    <source>
        <dbReference type="ARBA" id="ARBA00023288"/>
    </source>
</evidence>
<keyword evidence="5" id="KW-0812">Transmembrane</keyword>
<evidence type="ECO:0000313" key="15">
    <source>
        <dbReference type="EMBL" id="KYM93224.1"/>
    </source>
</evidence>
<dbReference type="PANTHER" id="PTHR48041:SF116">
    <property type="entry name" value="PROTEIN BROWN"/>
    <property type="match status" value="1"/>
</dbReference>
<evidence type="ECO:0000256" key="1">
    <source>
        <dbReference type="ARBA" id="ARBA00004141"/>
    </source>
</evidence>
<dbReference type="SMART" id="SM00173">
    <property type="entry name" value="RAS"/>
    <property type="match status" value="1"/>
</dbReference>
<feature type="compositionally biased region" description="Basic residues" evidence="13">
    <location>
        <begin position="125"/>
        <end position="136"/>
    </location>
</feature>
<dbReference type="InterPro" id="IPR001806">
    <property type="entry name" value="Small_GTPase"/>
</dbReference>
<comment type="similarity">
    <text evidence="2">Belongs to the ABC transporter superfamily. ABCG family. Eye pigment precursor importer (TC 3.A.1.204) subfamily.</text>
</comment>
<evidence type="ECO:0000256" key="13">
    <source>
        <dbReference type="SAM" id="MobiDB-lite"/>
    </source>
</evidence>
<evidence type="ECO:0000259" key="14">
    <source>
        <dbReference type="PROSITE" id="PS50893"/>
    </source>
</evidence>
<evidence type="ECO:0000256" key="12">
    <source>
        <dbReference type="ARBA" id="ARBA00023289"/>
    </source>
</evidence>
<feature type="compositionally biased region" description="Low complexity" evidence="13">
    <location>
        <begin position="162"/>
        <end position="173"/>
    </location>
</feature>
<evidence type="ECO:0000256" key="7">
    <source>
        <dbReference type="ARBA" id="ARBA00022840"/>
    </source>
</evidence>
<dbReference type="InterPro" id="IPR030697">
    <property type="entry name" value="Rab29/Rab38/Rab32"/>
</dbReference>
<protein>
    <submittedName>
        <fullName evidence="15">Ras-related protein Rab-32</fullName>
    </submittedName>
</protein>
<gene>
    <name evidence="15" type="ORF">ALC53_00160</name>
</gene>
<sequence length="949" mass="108740">MLDRNVVLVLRTRQERTERRLRHKKEANPPPMEPPALLINNNHLYLDLNMNFSENCKEKAARAVRKSSFREGSLFKIKKKTRGIDVSSSFETEQHDKEASQQQSQRLEDEKEPKLTTDVLSSATLKKKKKKSHSLVRKLSLNKFRMSLEQQEQRHTPEGGNSSRSQSQSSQESPVHTYISVTKKENDDTIEKEKGIKEELKKPEKVLEKPTKTVSAVLRKSPPLTIKRFAETVQQDTARHSQQANQDNVSHCVSTLPYSLSKWSESNKTKLAEDPVARKGKVKTKCDSDSSEYVPSTSSPVDIRRKLSLLEEKRAIFQRRFFDSRSKDITCSNETVIDARDDLSSNNEFLQQREEERKKKVRHINVKTFDAFSTFGNTLDEEDFSEDYSDTSSNYHRLYATMAPMLGAMDLEAFKRSCMNMDVELKIWRNLEIFDISKWKSSNNASNFGVSEKREHLYKILVIGELGAGKTSIIKRYVHQFFSQHYRATIGVDFALKVLNWDPHTIIRLQLWDIAGQERFGNMTRVYYKEAVGAFIVFDVTRSATLDAVVKWKQDLDSKVQLPDGSPIPCVLLANKCDQQKEGLVNSPAKMDEYCKEKNFSGWFETSAKENINIEEAAKFLVNKFAILGPSYAGKTTFLAALAKRLELSSSAIKINGHDVSRKMMAAISSYISQFDALPSALTPREHMSFMCALKIGNSCNVLRRKFLGEELLRDLELYECIDTAISELSGGERKRLSLAAELVTRPKIFFLDEPIRGLGTFAAMHVVQSLKLIASRGTMVFCTIHQPGMTIYNIFSHVILMADGRSIYFGTLRNATDFFEKYSDIRIKIRQTTKQRYIFMHNQDYRCPTNYDESEYYVNILSGRADRNIELCRVFSRSPLSKIPAIENISIFHATHQNTLPSYLAYFKYSSIFYYATEAISIVHWSRVEDIGKKQNSPNSELYSALLH</sequence>
<evidence type="ECO:0000256" key="4">
    <source>
        <dbReference type="ARBA" id="ARBA00022448"/>
    </source>
</evidence>
<keyword evidence="11" id="KW-0449">Lipoprotein</keyword>
<dbReference type="Gene3D" id="3.40.50.300">
    <property type="entry name" value="P-loop containing nucleotide triphosphate hydrolases"/>
    <property type="match status" value="2"/>
</dbReference>
<dbReference type="SMART" id="SM00176">
    <property type="entry name" value="RAN"/>
    <property type="match status" value="1"/>
</dbReference>
<keyword evidence="8" id="KW-1133">Transmembrane helix</keyword>
<feature type="region of interest" description="Disordered" evidence="13">
    <location>
        <begin position="17"/>
        <end position="36"/>
    </location>
</feature>
<comment type="similarity">
    <text evidence="3">Belongs to the small GTPase superfamily. Rab family.</text>
</comment>
<dbReference type="GO" id="GO:0016887">
    <property type="term" value="F:ATP hydrolysis activity"/>
    <property type="evidence" value="ECO:0007669"/>
    <property type="project" value="InterPro"/>
</dbReference>
<dbReference type="InterPro" id="IPR050352">
    <property type="entry name" value="ABCG_transporters"/>
</dbReference>
<accession>A0A195BX59</accession>
<dbReference type="GO" id="GO:0016192">
    <property type="term" value="P:vesicle-mediated transport"/>
    <property type="evidence" value="ECO:0007669"/>
    <property type="project" value="InterPro"/>
</dbReference>
<dbReference type="SMART" id="SM00382">
    <property type="entry name" value="AAA"/>
    <property type="match status" value="1"/>
</dbReference>
<evidence type="ECO:0000256" key="8">
    <source>
        <dbReference type="ARBA" id="ARBA00022989"/>
    </source>
</evidence>
<feature type="domain" description="ABC transporter" evidence="14">
    <location>
        <begin position="589"/>
        <end position="829"/>
    </location>
</feature>
<dbReference type="InterPro" id="IPR005225">
    <property type="entry name" value="Small_GTP-bd"/>
</dbReference>
<dbReference type="Pfam" id="PF00005">
    <property type="entry name" value="ABC_tran"/>
    <property type="match status" value="1"/>
</dbReference>
<dbReference type="SMART" id="SM00174">
    <property type="entry name" value="RHO"/>
    <property type="match status" value="1"/>
</dbReference>
<evidence type="ECO:0000256" key="3">
    <source>
        <dbReference type="ARBA" id="ARBA00006270"/>
    </source>
</evidence>
<dbReference type="AlphaFoldDB" id="A0A195BX59"/>
<keyword evidence="10" id="KW-0472">Membrane</keyword>
<proteinExistence type="inferred from homology"/>
<dbReference type="PRINTS" id="PR00449">
    <property type="entry name" value="RASTRNSFRMNG"/>
</dbReference>
<dbReference type="CDD" id="cd04107">
    <property type="entry name" value="Rab32_Rab38"/>
    <property type="match status" value="1"/>
</dbReference>
<dbReference type="GO" id="GO:0005524">
    <property type="term" value="F:ATP binding"/>
    <property type="evidence" value="ECO:0007669"/>
    <property type="project" value="UniProtKB-KW"/>
</dbReference>
<dbReference type="FunFam" id="3.40.50.300:FF:000222">
    <property type="entry name" value="RAB32, member RAS oncogene family"/>
    <property type="match status" value="1"/>
</dbReference>
<dbReference type="Pfam" id="PF00071">
    <property type="entry name" value="Ras"/>
    <property type="match status" value="1"/>
</dbReference>
<dbReference type="InterPro" id="IPR017871">
    <property type="entry name" value="ABC_transporter-like_CS"/>
</dbReference>
<keyword evidence="9" id="KW-0342">GTP-binding</keyword>
<dbReference type="GO" id="GO:0005886">
    <property type="term" value="C:plasma membrane"/>
    <property type="evidence" value="ECO:0007669"/>
    <property type="project" value="TreeGrafter"/>
</dbReference>
<keyword evidence="16" id="KW-1185">Reference proteome</keyword>
<keyword evidence="4" id="KW-0813">Transport</keyword>
<dbReference type="GO" id="GO:0003924">
    <property type="term" value="F:GTPase activity"/>
    <property type="evidence" value="ECO:0007669"/>
    <property type="project" value="InterPro"/>
</dbReference>
<evidence type="ECO:0000256" key="6">
    <source>
        <dbReference type="ARBA" id="ARBA00022741"/>
    </source>
</evidence>
<evidence type="ECO:0000256" key="10">
    <source>
        <dbReference type="ARBA" id="ARBA00023136"/>
    </source>
</evidence>
<evidence type="ECO:0000256" key="5">
    <source>
        <dbReference type="ARBA" id="ARBA00022692"/>
    </source>
</evidence>
<dbReference type="PROSITE" id="PS50893">
    <property type="entry name" value="ABC_TRANSPORTER_2"/>
    <property type="match status" value="1"/>
</dbReference>
<keyword evidence="12" id="KW-0636">Prenylation</keyword>
<evidence type="ECO:0000313" key="16">
    <source>
        <dbReference type="Proteomes" id="UP000078540"/>
    </source>
</evidence>
<keyword evidence="7" id="KW-0067">ATP-binding</keyword>
<dbReference type="SUPFAM" id="SSF52540">
    <property type="entry name" value="P-loop containing nucleoside triphosphate hydrolases"/>
    <property type="match status" value="2"/>
</dbReference>
<dbReference type="GO" id="GO:0005525">
    <property type="term" value="F:GTP binding"/>
    <property type="evidence" value="ECO:0007669"/>
    <property type="project" value="UniProtKB-KW"/>
</dbReference>
<keyword evidence="6" id="KW-0547">Nucleotide-binding</keyword>
<dbReference type="InterPro" id="IPR003439">
    <property type="entry name" value="ABC_transporter-like_ATP-bd"/>
</dbReference>
<dbReference type="PROSITE" id="PS51421">
    <property type="entry name" value="RAS"/>
    <property type="match status" value="1"/>
</dbReference>
<dbReference type="STRING" id="520822.A0A195BX59"/>
<dbReference type="Proteomes" id="UP000078540">
    <property type="component" value="Unassembled WGS sequence"/>
</dbReference>
<dbReference type="SMART" id="SM00175">
    <property type="entry name" value="RAB"/>
    <property type="match status" value="1"/>
</dbReference>
<dbReference type="NCBIfam" id="TIGR00231">
    <property type="entry name" value="small_GTP"/>
    <property type="match status" value="1"/>
</dbReference>
<dbReference type="PROSITE" id="PS51419">
    <property type="entry name" value="RAB"/>
    <property type="match status" value="1"/>
</dbReference>